<evidence type="ECO:0000313" key="4">
    <source>
        <dbReference type="Proteomes" id="UP000008827"/>
    </source>
</evidence>
<feature type="region of interest" description="Disordered" evidence="1">
    <location>
        <begin position="34"/>
        <end position="84"/>
    </location>
</feature>
<feature type="region of interest" description="Disordered" evidence="1">
    <location>
        <begin position="166"/>
        <end position="197"/>
    </location>
</feature>
<dbReference type="EMBL" id="CM000846">
    <property type="protein sequence ID" value="KRH23111.1"/>
    <property type="molecule type" value="Genomic_DNA"/>
</dbReference>
<gene>
    <name evidence="2" type="ORF">GLYMA_13G339100</name>
</gene>
<organism evidence="2">
    <name type="scientific">Glycine max</name>
    <name type="common">Soybean</name>
    <name type="synonym">Glycine hispida</name>
    <dbReference type="NCBI Taxonomy" id="3847"/>
    <lineage>
        <taxon>Eukaryota</taxon>
        <taxon>Viridiplantae</taxon>
        <taxon>Streptophyta</taxon>
        <taxon>Embryophyta</taxon>
        <taxon>Tracheophyta</taxon>
        <taxon>Spermatophyta</taxon>
        <taxon>Magnoliopsida</taxon>
        <taxon>eudicotyledons</taxon>
        <taxon>Gunneridae</taxon>
        <taxon>Pentapetalae</taxon>
        <taxon>rosids</taxon>
        <taxon>fabids</taxon>
        <taxon>Fabales</taxon>
        <taxon>Fabaceae</taxon>
        <taxon>Papilionoideae</taxon>
        <taxon>50 kb inversion clade</taxon>
        <taxon>NPAAA clade</taxon>
        <taxon>indigoferoid/millettioid clade</taxon>
        <taxon>Phaseoleae</taxon>
        <taxon>Glycine</taxon>
        <taxon>Glycine subgen. Soja</taxon>
    </lineage>
</organism>
<name>A0A0R0GYY1_SOYBN</name>
<accession>A0A0R0GYY1</accession>
<dbReference type="EnsemblPlants" id="KRH23111">
    <property type="protein sequence ID" value="KRH23111"/>
    <property type="gene ID" value="GLYMA_13G339100"/>
</dbReference>
<feature type="compositionally biased region" description="Basic and acidic residues" evidence="1">
    <location>
        <begin position="70"/>
        <end position="82"/>
    </location>
</feature>
<evidence type="ECO:0000313" key="2">
    <source>
        <dbReference type="EMBL" id="KRH23111.1"/>
    </source>
</evidence>
<protein>
    <submittedName>
        <fullName evidence="2 3">Uncharacterized protein</fullName>
    </submittedName>
</protein>
<feature type="region of interest" description="Disordered" evidence="1">
    <location>
        <begin position="97"/>
        <end position="136"/>
    </location>
</feature>
<dbReference type="Gramene" id="KRH23111">
    <property type="protein sequence ID" value="KRH23111"/>
    <property type="gene ID" value="GLYMA_13G339100"/>
</dbReference>
<sequence length="197" mass="21091">MQSVLFIKVLHYYFFFPHFTALHLSILSPKMSEDKESHNISPVNERAGSGSGERGLNSDDISATSPVAKNEIKEHDDKDDKNVAGLSGVKIGDLCASATSPTGAKNEVKEHDVGEHSGSDNKNVAGPSGVNTASDDDTFVDVVNFDENENNGLTAADILIAQIEAEKQKKASSSSSNDAESSGKNKNEPTSKRQRLD</sequence>
<reference evidence="2 3" key="1">
    <citation type="journal article" date="2010" name="Nature">
        <title>Genome sequence of the palaeopolyploid soybean.</title>
        <authorList>
            <person name="Schmutz J."/>
            <person name="Cannon S.B."/>
            <person name="Schlueter J."/>
            <person name="Ma J."/>
            <person name="Mitros T."/>
            <person name="Nelson W."/>
            <person name="Hyten D.L."/>
            <person name="Song Q."/>
            <person name="Thelen J.J."/>
            <person name="Cheng J."/>
            <person name="Xu D."/>
            <person name="Hellsten U."/>
            <person name="May G.D."/>
            <person name="Yu Y."/>
            <person name="Sakurai T."/>
            <person name="Umezawa T."/>
            <person name="Bhattacharyya M.K."/>
            <person name="Sandhu D."/>
            <person name="Valliyodan B."/>
            <person name="Lindquist E."/>
            <person name="Peto M."/>
            <person name="Grant D."/>
            <person name="Shu S."/>
            <person name="Goodstein D."/>
            <person name="Barry K."/>
            <person name="Futrell-Griggs M."/>
            <person name="Abernathy B."/>
            <person name="Du J."/>
            <person name="Tian Z."/>
            <person name="Zhu L."/>
            <person name="Gill N."/>
            <person name="Joshi T."/>
            <person name="Libault M."/>
            <person name="Sethuraman A."/>
            <person name="Zhang X.-C."/>
            <person name="Shinozaki K."/>
            <person name="Nguyen H.T."/>
            <person name="Wing R.A."/>
            <person name="Cregan P."/>
            <person name="Specht J."/>
            <person name="Grimwood J."/>
            <person name="Rokhsar D."/>
            <person name="Stacey G."/>
            <person name="Shoemaker R.C."/>
            <person name="Jackson S.A."/>
        </authorList>
    </citation>
    <scope>NUCLEOTIDE SEQUENCE</scope>
    <source>
        <strain evidence="3">cv. Williams 82</strain>
        <tissue evidence="2">Callus</tissue>
    </source>
</reference>
<feature type="compositionally biased region" description="Basic and acidic residues" evidence="1">
    <location>
        <begin position="181"/>
        <end position="197"/>
    </location>
</feature>
<evidence type="ECO:0000256" key="1">
    <source>
        <dbReference type="SAM" id="MobiDB-lite"/>
    </source>
</evidence>
<feature type="compositionally biased region" description="Basic and acidic residues" evidence="1">
    <location>
        <begin position="106"/>
        <end position="119"/>
    </location>
</feature>
<evidence type="ECO:0000313" key="3">
    <source>
        <dbReference type="EnsemblPlants" id="KRH23111"/>
    </source>
</evidence>
<dbReference type="Proteomes" id="UP000008827">
    <property type="component" value="Chromosome 13"/>
</dbReference>
<feature type="compositionally biased region" description="Low complexity" evidence="1">
    <location>
        <begin position="171"/>
        <end position="180"/>
    </location>
</feature>
<proteinExistence type="predicted"/>
<dbReference type="AlphaFoldDB" id="A0A0R0GYY1"/>
<dbReference type="InParanoid" id="A0A0R0GYY1"/>
<keyword evidence="4" id="KW-1185">Reference proteome</keyword>
<reference evidence="3" key="2">
    <citation type="submission" date="2018-02" db="UniProtKB">
        <authorList>
            <consortium name="EnsemblPlants"/>
        </authorList>
    </citation>
    <scope>IDENTIFICATION</scope>
    <source>
        <strain evidence="3">Williams 82</strain>
    </source>
</reference>
<reference evidence="2" key="3">
    <citation type="submission" date="2018-07" db="EMBL/GenBank/DDBJ databases">
        <title>WGS assembly of Glycine max.</title>
        <authorList>
            <person name="Schmutz J."/>
            <person name="Cannon S."/>
            <person name="Schlueter J."/>
            <person name="Ma J."/>
            <person name="Mitros T."/>
            <person name="Nelson W."/>
            <person name="Hyten D."/>
            <person name="Song Q."/>
            <person name="Thelen J."/>
            <person name="Cheng J."/>
            <person name="Xu D."/>
            <person name="Hellsten U."/>
            <person name="May G."/>
            <person name="Yu Y."/>
            <person name="Sakurai T."/>
            <person name="Umezawa T."/>
            <person name="Bhattacharyya M."/>
            <person name="Sandhu D."/>
            <person name="Valliyodan B."/>
            <person name="Lindquist E."/>
            <person name="Peto M."/>
            <person name="Grant D."/>
            <person name="Shu S."/>
            <person name="Goodstein D."/>
            <person name="Barry K."/>
            <person name="Futrell-Griggs M."/>
            <person name="Abernathy B."/>
            <person name="Du J."/>
            <person name="Tian Z."/>
            <person name="Zhu L."/>
            <person name="Gill N."/>
            <person name="Joshi T."/>
            <person name="Libault M."/>
            <person name="Sethuraman A."/>
            <person name="Zhang X."/>
            <person name="Shinozaki K."/>
            <person name="Nguyen H."/>
            <person name="Wing R."/>
            <person name="Cregan P."/>
            <person name="Specht J."/>
            <person name="Grimwood J."/>
            <person name="Rokhsar D."/>
            <person name="Stacey G."/>
            <person name="Shoemaker R."/>
            <person name="Jackson S."/>
        </authorList>
    </citation>
    <scope>NUCLEOTIDE SEQUENCE</scope>
    <source>
        <tissue evidence="2">Callus</tissue>
    </source>
</reference>